<reference evidence="1" key="1">
    <citation type="journal article" date="2015" name="Nature">
        <title>Complex archaea that bridge the gap between prokaryotes and eukaryotes.</title>
        <authorList>
            <person name="Spang A."/>
            <person name="Saw J.H."/>
            <person name="Jorgensen S.L."/>
            <person name="Zaremba-Niedzwiedzka K."/>
            <person name="Martijn J."/>
            <person name="Lind A.E."/>
            <person name="van Eijk R."/>
            <person name="Schleper C."/>
            <person name="Guy L."/>
            <person name="Ettema T.J."/>
        </authorList>
    </citation>
    <scope>NUCLEOTIDE SEQUENCE</scope>
</reference>
<protein>
    <submittedName>
        <fullName evidence="1">Uncharacterized protein</fullName>
    </submittedName>
</protein>
<name>A0A0F9KYZ1_9ZZZZ</name>
<dbReference type="EMBL" id="LAZR01013702">
    <property type="protein sequence ID" value="KKM20755.1"/>
    <property type="molecule type" value="Genomic_DNA"/>
</dbReference>
<gene>
    <name evidence="1" type="ORF">LCGC14_1642280</name>
</gene>
<accession>A0A0F9KYZ1</accession>
<dbReference type="AlphaFoldDB" id="A0A0F9KYZ1"/>
<evidence type="ECO:0000313" key="1">
    <source>
        <dbReference type="EMBL" id="KKM20755.1"/>
    </source>
</evidence>
<comment type="caution">
    <text evidence="1">The sequence shown here is derived from an EMBL/GenBank/DDBJ whole genome shotgun (WGS) entry which is preliminary data.</text>
</comment>
<sequence length="54" mass="6346">MPEERFHDCDKMGFKGKIIIKTLPITHTSWLMYLTEFGITVYINYCPYCGVKLV</sequence>
<organism evidence="1">
    <name type="scientific">marine sediment metagenome</name>
    <dbReference type="NCBI Taxonomy" id="412755"/>
    <lineage>
        <taxon>unclassified sequences</taxon>
        <taxon>metagenomes</taxon>
        <taxon>ecological metagenomes</taxon>
    </lineage>
</organism>
<proteinExistence type="predicted"/>